<dbReference type="GO" id="GO:0005102">
    <property type="term" value="F:signaling receptor binding"/>
    <property type="evidence" value="ECO:0007669"/>
    <property type="project" value="TreeGrafter"/>
</dbReference>
<dbReference type="GO" id="GO:0007156">
    <property type="term" value="P:homophilic cell adhesion via plasma membrane adhesion molecules"/>
    <property type="evidence" value="ECO:0007669"/>
    <property type="project" value="TreeGrafter"/>
</dbReference>
<dbReference type="InterPro" id="IPR003598">
    <property type="entry name" value="Ig_sub2"/>
</dbReference>
<keyword evidence="2 9" id="KW-0812">Transmembrane</keyword>
<dbReference type="InterPro" id="IPR013106">
    <property type="entry name" value="Ig_V-set"/>
</dbReference>
<name>A0A0P7VMN9_SCLFO</name>
<reference evidence="11 12" key="1">
    <citation type="submission" date="2015-08" db="EMBL/GenBank/DDBJ databases">
        <title>The genome of the Asian arowana (Scleropages formosus).</title>
        <authorList>
            <person name="Tan M.H."/>
            <person name="Gan H.M."/>
            <person name="Croft L.J."/>
            <person name="Austin C.M."/>
        </authorList>
    </citation>
    <scope>NUCLEOTIDE SEQUENCE [LARGE SCALE GENOMIC DNA]</scope>
    <source>
        <strain evidence="11">Aro1</strain>
    </source>
</reference>
<dbReference type="InterPro" id="IPR013162">
    <property type="entry name" value="CD80_C2-set"/>
</dbReference>
<dbReference type="Pfam" id="PF08205">
    <property type="entry name" value="C2-set_2"/>
    <property type="match status" value="1"/>
</dbReference>
<proteinExistence type="predicted"/>
<dbReference type="EMBL" id="JARO02001651">
    <property type="protein sequence ID" value="KPP74808.1"/>
    <property type="molecule type" value="Genomic_DNA"/>
</dbReference>
<dbReference type="InterPro" id="IPR003599">
    <property type="entry name" value="Ig_sub"/>
</dbReference>
<dbReference type="GO" id="GO:0045202">
    <property type="term" value="C:synapse"/>
    <property type="evidence" value="ECO:0007669"/>
    <property type="project" value="TreeGrafter"/>
</dbReference>
<evidence type="ECO:0000256" key="1">
    <source>
        <dbReference type="ARBA" id="ARBA00004167"/>
    </source>
</evidence>
<evidence type="ECO:0000313" key="11">
    <source>
        <dbReference type="EMBL" id="KPP74808.1"/>
    </source>
</evidence>
<dbReference type="GO" id="GO:0043005">
    <property type="term" value="C:neuron projection"/>
    <property type="evidence" value="ECO:0007669"/>
    <property type="project" value="TreeGrafter"/>
</dbReference>
<comment type="caution">
    <text evidence="11">The sequence shown here is derived from an EMBL/GenBank/DDBJ whole genome shotgun (WGS) entry which is preliminary data.</text>
</comment>
<organism evidence="11 12">
    <name type="scientific">Scleropages formosus</name>
    <name type="common">Asian bonytongue</name>
    <name type="synonym">Osteoglossum formosum</name>
    <dbReference type="NCBI Taxonomy" id="113540"/>
    <lineage>
        <taxon>Eukaryota</taxon>
        <taxon>Metazoa</taxon>
        <taxon>Chordata</taxon>
        <taxon>Craniata</taxon>
        <taxon>Vertebrata</taxon>
        <taxon>Euteleostomi</taxon>
        <taxon>Actinopterygii</taxon>
        <taxon>Neopterygii</taxon>
        <taxon>Teleostei</taxon>
        <taxon>Osteoglossocephala</taxon>
        <taxon>Osteoglossomorpha</taxon>
        <taxon>Osteoglossiformes</taxon>
        <taxon>Osteoglossidae</taxon>
        <taxon>Scleropages</taxon>
    </lineage>
</organism>
<keyword evidence="5 9" id="KW-1133">Transmembrane helix</keyword>
<dbReference type="PANTHER" id="PTHR45889:SF2">
    <property type="entry name" value="CELL ADHESION MOLECULE 1"/>
    <property type="match status" value="1"/>
</dbReference>
<evidence type="ECO:0000256" key="7">
    <source>
        <dbReference type="ARBA" id="ARBA00023157"/>
    </source>
</evidence>
<feature type="domain" description="Ig-like" evidence="10">
    <location>
        <begin position="189"/>
        <end position="278"/>
    </location>
</feature>
<dbReference type="PANTHER" id="PTHR45889">
    <property type="entry name" value="IG-LIKE DOMAIN-CONTAINING PROTEIN"/>
    <property type="match status" value="1"/>
</dbReference>
<dbReference type="Pfam" id="PF07686">
    <property type="entry name" value="V-set"/>
    <property type="match status" value="1"/>
</dbReference>
<sequence length="712" mass="77805">DCGSTGSVADWLLAFTSAALHRSACAVRLSYRAEYRAAVCPAAESQRSTAGLAPDPGRAGELSVLISPAAAADTSGSSCSLDVSEVGVQGQNLVTDDIFVVEGEMATISCRVRNNDDSVIQLLNPNRQTIYFRDVRPLKDGRFQLVNFSDNELRVSLSNVSLSDEGRYVCQLYTDPPQEAYANITVLVPPGTPILDQPEDMVSEGNETELTCTAMGSKPAASIRWLKGDEELQGESVMEQTYDHMFTVTSRLSLTVTREDDGVPVICIVDHPAVKDLQAQIVLEINWVKLDDDVPPNAVITGTDLLIENLNKSYNGTYRCVAANSVGESYDDYILYVYVCQPVFRHAGAGWREGRGRARWWMLHGGLLSAMTPSLMEDPPRAAETNPVMILPLHLELLPALVNWLRLTSPFREAQGPRDVLHLGSLGPAPSARNKMEAAQLGNGCERARGPRLPTDILPFFSPLRTLTFPRVGYRGHGLRHGIPARTHVTLPLMLLCPVGAEQPPAETDDGAPQSIDALTTTSLPTTTSTILPEIVQGTHGSDPAHVPDLASQPTSAQAMKVISGAEAFGCVKLRPAQTLQPTPSNRRRFKAQVLFQPRRHRFAKIRVLVCASLAGKRASWGEKEWQQQESLEYHRADSRAGEGVPQKMDHAVVGGVVAVVVFAMLCLLIVLGRYFARHKGCISMWRVGRHRHQISDGHDIRQRLISIISGK</sequence>
<feature type="transmembrane region" description="Helical" evidence="9">
    <location>
        <begin position="653"/>
        <end position="677"/>
    </location>
</feature>
<dbReference type="GO" id="GO:0042271">
    <property type="term" value="P:susceptibility to natural killer cell mediated cytotoxicity"/>
    <property type="evidence" value="ECO:0007669"/>
    <property type="project" value="TreeGrafter"/>
</dbReference>
<feature type="non-terminal residue" evidence="11">
    <location>
        <position position="1"/>
    </location>
</feature>
<keyword evidence="4" id="KW-0677">Repeat</keyword>
<evidence type="ECO:0000256" key="5">
    <source>
        <dbReference type="ARBA" id="ARBA00022989"/>
    </source>
</evidence>
<dbReference type="Proteomes" id="UP000034805">
    <property type="component" value="Unassembled WGS sequence"/>
</dbReference>
<dbReference type="InterPro" id="IPR036179">
    <property type="entry name" value="Ig-like_dom_sf"/>
</dbReference>
<dbReference type="GO" id="GO:0005886">
    <property type="term" value="C:plasma membrane"/>
    <property type="evidence" value="ECO:0007669"/>
    <property type="project" value="TreeGrafter"/>
</dbReference>
<evidence type="ECO:0000256" key="8">
    <source>
        <dbReference type="ARBA" id="ARBA00023319"/>
    </source>
</evidence>
<evidence type="ECO:0000259" key="10">
    <source>
        <dbReference type="PROSITE" id="PS50835"/>
    </source>
</evidence>
<dbReference type="AlphaFoldDB" id="A0A0P7VMN9"/>
<evidence type="ECO:0000256" key="4">
    <source>
        <dbReference type="ARBA" id="ARBA00022737"/>
    </source>
</evidence>
<dbReference type="SMART" id="SM00409">
    <property type="entry name" value="IG"/>
    <property type="match status" value="2"/>
</dbReference>
<dbReference type="SUPFAM" id="SSF48726">
    <property type="entry name" value="Immunoglobulin"/>
    <property type="match status" value="3"/>
</dbReference>
<dbReference type="InterPro" id="IPR007110">
    <property type="entry name" value="Ig-like_dom"/>
</dbReference>
<keyword evidence="3" id="KW-0732">Signal</keyword>
<dbReference type="CDD" id="cd05881">
    <property type="entry name" value="IgV_1_Necl-2"/>
    <property type="match status" value="1"/>
</dbReference>
<dbReference type="FunFam" id="2.60.40.10:FF:000184">
    <property type="entry name" value="cell adhesion molecule 1 isoform X2"/>
    <property type="match status" value="1"/>
</dbReference>
<evidence type="ECO:0000256" key="3">
    <source>
        <dbReference type="ARBA" id="ARBA00022729"/>
    </source>
</evidence>
<protein>
    <submittedName>
        <fullName evidence="11">Cell adhesion molecule 1a-like</fullName>
    </submittedName>
</protein>
<evidence type="ECO:0000256" key="6">
    <source>
        <dbReference type="ARBA" id="ARBA00023136"/>
    </source>
</evidence>
<feature type="domain" description="Ig-like" evidence="10">
    <location>
        <begin position="68"/>
        <end position="185"/>
    </location>
</feature>
<evidence type="ECO:0000313" key="12">
    <source>
        <dbReference type="Proteomes" id="UP000034805"/>
    </source>
</evidence>
<accession>A0A0P7VMN9</accession>
<gene>
    <name evidence="11" type="ORF">Z043_106002</name>
</gene>
<keyword evidence="7" id="KW-1015">Disulfide bond</keyword>
<keyword evidence="6 9" id="KW-0472">Membrane</keyword>
<dbReference type="GO" id="GO:0051606">
    <property type="term" value="P:detection of stimulus"/>
    <property type="evidence" value="ECO:0007669"/>
    <property type="project" value="TreeGrafter"/>
</dbReference>
<evidence type="ECO:0000256" key="2">
    <source>
        <dbReference type="ARBA" id="ARBA00022692"/>
    </source>
</evidence>
<dbReference type="PROSITE" id="PS50835">
    <property type="entry name" value="IG_LIKE"/>
    <property type="match status" value="2"/>
</dbReference>
<dbReference type="SMART" id="SM00408">
    <property type="entry name" value="IGc2"/>
    <property type="match status" value="2"/>
</dbReference>
<dbReference type="GO" id="GO:0008037">
    <property type="term" value="P:cell recognition"/>
    <property type="evidence" value="ECO:0007669"/>
    <property type="project" value="TreeGrafter"/>
</dbReference>
<dbReference type="FunFam" id="2.60.40.10:FF:000013">
    <property type="entry name" value="cell adhesion molecule 1 isoform X1"/>
    <property type="match status" value="1"/>
</dbReference>
<dbReference type="InterPro" id="IPR013783">
    <property type="entry name" value="Ig-like_fold"/>
</dbReference>
<keyword evidence="8" id="KW-0393">Immunoglobulin domain</keyword>
<comment type="subcellular location">
    <subcellularLocation>
        <location evidence="1">Membrane</location>
        <topology evidence="1">Single-pass membrane protein</topology>
    </subcellularLocation>
</comment>
<dbReference type="Gene3D" id="2.60.40.10">
    <property type="entry name" value="Immunoglobulins"/>
    <property type="match status" value="3"/>
</dbReference>
<evidence type="ECO:0000256" key="9">
    <source>
        <dbReference type="SAM" id="Phobius"/>
    </source>
</evidence>